<dbReference type="RefSeq" id="WP_184399012.1">
    <property type="nucleotide sequence ID" value="NZ_BAAAJD010000094.1"/>
</dbReference>
<name>A0A7W8QSM9_9ACTN</name>
<protein>
    <recommendedName>
        <fullName evidence="4">DUF2784 domain-containing protein</fullName>
    </recommendedName>
</protein>
<dbReference type="Pfam" id="PF10861">
    <property type="entry name" value="DUF2784"/>
    <property type="match status" value="1"/>
</dbReference>
<proteinExistence type="predicted"/>
<evidence type="ECO:0008006" key="4">
    <source>
        <dbReference type="Google" id="ProtNLM"/>
    </source>
</evidence>
<comment type="caution">
    <text evidence="2">The sequence shown here is derived from an EMBL/GenBank/DDBJ whole genome shotgun (WGS) entry which is preliminary data.</text>
</comment>
<dbReference type="EMBL" id="JACHDB010000002">
    <property type="protein sequence ID" value="MBB5435857.1"/>
    <property type="molecule type" value="Genomic_DNA"/>
</dbReference>
<dbReference type="AlphaFoldDB" id="A0A7W8QSM9"/>
<sequence length="138" mass="14958">MGYRLLAEAAMLVHFAFLGYVVAGGFLAWRWPAAVWPHAAAACYGLGIIAIGWECPLTHVEQWARLRAGRQGLPEGFVDHYLTGVVYPEAYLEETRIAAAAVVLSSWAGAALLARRRRRRRPAEGGRGAPASEGVKDA</sequence>
<evidence type="ECO:0000313" key="3">
    <source>
        <dbReference type="Proteomes" id="UP000572635"/>
    </source>
</evidence>
<feature type="transmembrane region" description="Helical" evidence="1">
    <location>
        <begin position="97"/>
        <end position="114"/>
    </location>
</feature>
<keyword evidence="1" id="KW-1133">Transmembrane helix</keyword>
<feature type="transmembrane region" description="Helical" evidence="1">
    <location>
        <begin position="12"/>
        <end position="31"/>
    </location>
</feature>
<dbReference type="Proteomes" id="UP000572635">
    <property type="component" value="Unassembled WGS sequence"/>
</dbReference>
<evidence type="ECO:0000256" key="1">
    <source>
        <dbReference type="SAM" id="Phobius"/>
    </source>
</evidence>
<keyword evidence="1" id="KW-0472">Membrane</keyword>
<accession>A0A7W8QSM9</accession>
<dbReference type="InterPro" id="IPR021218">
    <property type="entry name" value="DUF2784"/>
</dbReference>
<keyword evidence="1" id="KW-0812">Transmembrane</keyword>
<evidence type="ECO:0000313" key="2">
    <source>
        <dbReference type="EMBL" id="MBB5435857.1"/>
    </source>
</evidence>
<reference evidence="2 3" key="1">
    <citation type="submission" date="2020-08" db="EMBL/GenBank/DDBJ databases">
        <title>Sequencing the genomes of 1000 actinobacteria strains.</title>
        <authorList>
            <person name="Klenk H.-P."/>
        </authorList>
    </citation>
    <scope>NUCLEOTIDE SEQUENCE [LARGE SCALE GENOMIC DNA]</scope>
    <source>
        <strain evidence="2 3">DSM 44551</strain>
    </source>
</reference>
<gene>
    <name evidence="2" type="ORF">HDA36_006005</name>
</gene>
<keyword evidence="3" id="KW-1185">Reference proteome</keyword>
<organism evidence="2 3">
    <name type="scientific">Nocardiopsis composta</name>
    <dbReference type="NCBI Taxonomy" id="157465"/>
    <lineage>
        <taxon>Bacteria</taxon>
        <taxon>Bacillati</taxon>
        <taxon>Actinomycetota</taxon>
        <taxon>Actinomycetes</taxon>
        <taxon>Streptosporangiales</taxon>
        <taxon>Nocardiopsidaceae</taxon>
        <taxon>Nocardiopsis</taxon>
    </lineage>
</organism>